<accession>A0AAP0PQS4</accession>
<name>A0AAP0PQS4_9MAGN</name>
<dbReference type="AlphaFoldDB" id="A0AAP0PQS4"/>
<reference evidence="1 2" key="1">
    <citation type="submission" date="2024-01" db="EMBL/GenBank/DDBJ databases">
        <title>Genome assemblies of Stephania.</title>
        <authorList>
            <person name="Yang L."/>
        </authorList>
    </citation>
    <scope>NUCLEOTIDE SEQUENCE [LARGE SCALE GENOMIC DNA]</scope>
    <source>
        <strain evidence="1">YNDBR</strain>
        <tissue evidence="1">Leaf</tissue>
    </source>
</reference>
<protein>
    <submittedName>
        <fullName evidence="1">Uncharacterized protein</fullName>
    </submittedName>
</protein>
<keyword evidence="2" id="KW-1185">Reference proteome</keyword>
<dbReference type="Proteomes" id="UP001420932">
    <property type="component" value="Unassembled WGS sequence"/>
</dbReference>
<organism evidence="1 2">
    <name type="scientific">Stephania yunnanensis</name>
    <dbReference type="NCBI Taxonomy" id="152371"/>
    <lineage>
        <taxon>Eukaryota</taxon>
        <taxon>Viridiplantae</taxon>
        <taxon>Streptophyta</taxon>
        <taxon>Embryophyta</taxon>
        <taxon>Tracheophyta</taxon>
        <taxon>Spermatophyta</taxon>
        <taxon>Magnoliopsida</taxon>
        <taxon>Ranunculales</taxon>
        <taxon>Menispermaceae</taxon>
        <taxon>Menispermoideae</taxon>
        <taxon>Cissampelideae</taxon>
        <taxon>Stephania</taxon>
    </lineage>
</organism>
<evidence type="ECO:0000313" key="1">
    <source>
        <dbReference type="EMBL" id="KAK9151254.1"/>
    </source>
</evidence>
<gene>
    <name evidence="1" type="ORF">Syun_009563</name>
</gene>
<dbReference type="EMBL" id="JBBNAF010000004">
    <property type="protein sequence ID" value="KAK9151254.1"/>
    <property type="molecule type" value="Genomic_DNA"/>
</dbReference>
<comment type="caution">
    <text evidence="1">The sequence shown here is derived from an EMBL/GenBank/DDBJ whole genome shotgun (WGS) entry which is preliminary data.</text>
</comment>
<proteinExistence type="predicted"/>
<sequence>MKDLKYRLRIVDIIKARSRGLLTRDYNHLDLEDVPSERDCDILVIEFYANAYGNDSKTESRIVNYKAALLYHMVMRLRYLDVGKIIYESIRSAITTKKNDGLPFLLMIISSCKVDQVNITELEMDVLLKKTITDEFIERYGKINYYEDTKDEREKTEIARREKEVRRKIRDDTRRMLEEVSKAKNDPTVEQPTWDYDGLYMEELELAFKGTILQNQIQL</sequence>
<evidence type="ECO:0000313" key="2">
    <source>
        <dbReference type="Proteomes" id="UP001420932"/>
    </source>
</evidence>